<dbReference type="Pfam" id="PF22458">
    <property type="entry name" value="RsmF-B_ferredox"/>
    <property type="match status" value="1"/>
</dbReference>
<comment type="caution">
    <text evidence="12">The sequence shown here is derived from an EMBL/GenBank/DDBJ whole genome shotgun (WGS) entry which is preliminary data.</text>
</comment>
<feature type="binding site" evidence="9">
    <location>
        <begin position="242"/>
        <end position="248"/>
    </location>
    <ligand>
        <name>S-adenosyl-L-methionine</name>
        <dbReference type="ChEBI" id="CHEBI:59789"/>
    </ligand>
</feature>
<dbReference type="InterPro" id="IPR011023">
    <property type="entry name" value="Nop2p"/>
</dbReference>
<dbReference type="OrthoDB" id="427002at2759"/>
<evidence type="ECO:0000256" key="5">
    <source>
        <dbReference type="ARBA" id="ARBA00022679"/>
    </source>
</evidence>
<feature type="active site" description="Nucleophile" evidence="9">
    <location>
        <position position="367"/>
    </location>
</feature>
<dbReference type="InterPro" id="IPR054728">
    <property type="entry name" value="RsmB-like_ferredoxin"/>
</dbReference>
<dbReference type="InterPro" id="IPR029063">
    <property type="entry name" value="SAM-dependent_MTases_sf"/>
</dbReference>
<dbReference type="PRINTS" id="PR02008">
    <property type="entry name" value="RCMTFAMILY"/>
</dbReference>
<dbReference type="PROSITE" id="PS01153">
    <property type="entry name" value="NOL1_NOP2_SUN"/>
    <property type="match status" value="1"/>
</dbReference>
<keyword evidence="5 9" id="KW-0808">Transferase</keyword>
<dbReference type="GO" id="GO:0005730">
    <property type="term" value="C:nucleolus"/>
    <property type="evidence" value="ECO:0007669"/>
    <property type="project" value="UniProtKB-SubCell"/>
</dbReference>
<feature type="compositionally biased region" description="Basic and acidic residues" evidence="10">
    <location>
        <begin position="1"/>
        <end position="16"/>
    </location>
</feature>
<evidence type="ECO:0000256" key="7">
    <source>
        <dbReference type="ARBA" id="ARBA00022884"/>
    </source>
</evidence>
<evidence type="ECO:0000313" key="12">
    <source>
        <dbReference type="EMBL" id="KAG8222432.1"/>
    </source>
</evidence>
<comment type="subcellular location">
    <subcellularLocation>
        <location evidence="1">Nucleus</location>
        <location evidence="1">Nucleolus</location>
    </subcellularLocation>
</comment>
<evidence type="ECO:0000313" key="13">
    <source>
        <dbReference type="Proteomes" id="UP000792457"/>
    </source>
</evidence>
<keyword evidence="6 9" id="KW-0949">S-adenosyl-L-methionine</keyword>
<gene>
    <name evidence="12" type="ORF">J437_LFUL008430</name>
</gene>
<dbReference type="GO" id="GO:0003723">
    <property type="term" value="F:RNA binding"/>
    <property type="evidence" value="ECO:0007669"/>
    <property type="project" value="UniProtKB-UniRule"/>
</dbReference>
<evidence type="ECO:0000256" key="9">
    <source>
        <dbReference type="PROSITE-ProRule" id="PRU01023"/>
    </source>
</evidence>
<dbReference type="GO" id="GO:0070475">
    <property type="term" value="P:rRNA base methylation"/>
    <property type="evidence" value="ECO:0007669"/>
    <property type="project" value="TreeGrafter"/>
</dbReference>
<comment type="similarity">
    <text evidence="2 9">Belongs to the class I-like SAM-binding methyltransferase superfamily. RsmB/NOP family.</text>
</comment>
<evidence type="ECO:0000256" key="4">
    <source>
        <dbReference type="ARBA" id="ARBA00022603"/>
    </source>
</evidence>
<dbReference type="InterPro" id="IPR049560">
    <property type="entry name" value="MeTrfase_RsmB-F_NOP2_cat"/>
</dbReference>
<feature type="binding site" evidence="9">
    <location>
        <position position="293"/>
    </location>
    <ligand>
        <name>S-adenosyl-L-methionine</name>
        <dbReference type="ChEBI" id="CHEBI:59789"/>
    </ligand>
</feature>
<feature type="binding site" evidence="9">
    <location>
        <position position="310"/>
    </location>
    <ligand>
        <name>S-adenosyl-L-methionine</name>
        <dbReference type="ChEBI" id="CHEBI:59789"/>
    </ligand>
</feature>
<dbReference type="PANTHER" id="PTHR22807">
    <property type="entry name" value="NOP2 YEAST -RELATED NOL1/NOP2/FMU SUN DOMAIN-CONTAINING"/>
    <property type="match status" value="1"/>
</dbReference>
<keyword evidence="3" id="KW-0690">Ribosome biogenesis</keyword>
<keyword evidence="4 9" id="KW-0489">Methyltransferase</keyword>
<feature type="binding site" evidence="9">
    <location>
        <position position="266"/>
    </location>
    <ligand>
        <name>S-adenosyl-L-methionine</name>
        <dbReference type="ChEBI" id="CHEBI:59789"/>
    </ligand>
</feature>
<evidence type="ECO:0000256" key="10">
    <source>
        <dbReference type="SAM" id="MobiDB-lite"/>
    </source>
</evidence>
<dbReference type="Gene3D" id="3.40.50.150">
    <property type="entry name" value="Vaccinia Virus protein VP39"/>
    <property type="match status" value="1"/>
</dbReference>
<dbReference type="InterPro" id="IPR023267">
    <property type="entry name" value="RCMT"/>
</dbReference>
<dbReference type="Proteomes" id="UP000792457">
    <property type="component" value="Unassembled WGS sequence"/>
</dbReference>
<evidence type="ECO:0000256" key="6">
    <source>
        <dbReference type="ARBA" id="ARBA00022691"/>
    </source>
</evidence>
<evidence type="ECO:0000259" key="11">
    <source>
        <dbReference type="PROSITE" id="PS51686"/>
    </source>
</evidence>
<keyword evidence="13" id="KW-1185">Reference proteome</keyword>
<keyword evidence="8" id="KW-0539">Nucleus</keyword>
<dbReference type="PANTHER" id="PTHR22807:SF30">
    <property type="entry name" value="28S RRNA (CYTOSINE(4447)-C(5))-METHYLTRANSFERASE-RELATED"/>
    <property type="match status" value="1"/>
</dbReference>
<dbReference type="InterPro" id="IPR023273">
    <property type="entry name" value="RCMT_NOP2"/>
</dbReference>
<dbReference type="InterPro" id="IPR001678">
    <property type="entry name" value="MeTrfase_RsmB-F_NOP2_dom"/>
</dbReference>
<sequence>MERSLRRMHAKLEHSMTWKQSSENEDTKGKGGDEGEDLLPIERAAIKLKIKQKRDSELAEKELQLNVGNQDVFTFPCDEDENRAVSLPDVLQRIKDIIIVLSDFKRLKEEGRSRCDYIELLKKDLCLYYSYNEFLMEKIMQLFPLSELLEFLEASEVQRPMTIRANGLKTRRRDLAQALINRGANVDLITWSKVGLVVYSSQVPIGATPEYLAGHYLIQGASSFLPVMALAPQENEKILDLCAAPGGKASHIAAIMKNTGILVANDVHQERTKAIVGNFHRLGIVNSVISCMDGRKFPTVTKGFDRVLLDAPCSGSGIVAKDPSVKMSKDEPSLTRCFTLQRELILAAIDCLNAKSSTGGYLVYSTCSILVSIFYSLNDLNLFKT</sequence>
<reference evidence="12" key="1">
    <citation type="submission" date="2013-04" db="EMBL/GenBank/DDBJ databases">
        <authorList>
            <person name="Qu J."/>
            <person name="Murali S.C."/>
            <person name="Bandaranaike D."/>
            <person name="Bellair M."/>
            <person name="Blankenburg K."/>
            <person name="Chao H."/>
            <person name="Dinh H."/>
            <person name="Doddapaneni H."/>
            <person name="Downs B."/>
            <person name="Dugan-Rocha S."/>
            <person name="Elkadiri S."/>
            <person name="Gnanaolivu R.D."/>
            <person name="Hernandez B."/>
            <person name="Javaid M."/>
            <person name="Jayaseelan J.C."/>
            <person name="Lee S."/>
            <person name="Li M."/>
            <person name="Ming W."/>
            <person name="Munidasa M."/>
            <person name="Muniz J."/>
            <person name="Nguyen L."/>
            <person name="Ongeri F."/>
            <person name="Osuji N."/>
            <person name="Pu L.-L."/>
            <person name="Puazo M."/>
            <person name="Qu C."/>
            <person name="Quiroz J."/>
            <person name="Raj R."/>
            <person name="Weissenberger G."/>
            <person name="Xin Y."/>
            <person name="Zou X."/>
            <person name="Han Y."/>
            <person name="Richards S."/>
            <person name="Worley K."/>
            <person name="Muzny D."/>
            <person name="Gibbs R."/>
        </authorList>
    </citation>
    <scope>NUCLEOTIDE SEQUENCE</scope>
    <source>
        <strain evidence="12">Sampled in the wild</strain>
    </source>
</reference>
<dbReference type="Gene3D" id="3.30.70.1170">
    <property type="entry name" value="Sun protein, domain 3"/>
    <property type="match status" value="1"/>
</dbReference>
<evidence type="ECO:0000256" key="1">
    <source>
        <dbReference type="ARBA" id="ARBA00004604"/>
    </source>
</evidence>
<dbReference type="InterPro" id="IPR018314">
    <property type="entry name" value="RsmB/NOL1/NOP2-like_CS"/>
</dbReference>
<evidence type="ECO:0000256" key="2">
    <source>
        <dbReference type="ARBA" id="ARBA00007494"/>
    </source>
</evidence>
<evidence type="ECO:0000256" key="3">
    <source>
        <dbReference type="ARBA" id="ARBA00022517"/>
    </source>
</evidence>
<dbReference type="FunFam" id="3.30.70.1170:FF:000001">
    <property type="entry name" value="Ribosomal RNA methyltransferase Nop2"/>
    <property type="match status" value="1"/>
</dbReference>
<dbReference type="CDD" id="cd02440">
    <property type="entry name" value="AdoMet_MTases"/>
    <property type="match status" value="1"/>
</dbReference>
<accession>A0A8K0JV53</accession>
<protein>
    <recommendedName>
        <fullName evidence="11">SAM-dependent MTase RsmB/NOP-type domain-containing protein</fullName>
    </recommendedName>
</protein>
<organism evidence="12 13">
    <name type="scientific">Ladona fulva</name>
    <name type="common">Scarce chaser dragonfly</name>
    <name type="synonym">Libellula fulva</name>
    <dbReference type="NCBI Taxonomy" id="123851"/>
    <lineage>
        <taxon>Eukaryota</taxon>
        <taxon>Metazoa</taxon>
        <taxon>Ecdysozoa</taxon>
        <taxon>Arthropoda</taxon>
        <taxon>Hexapoda</taxon>
        <taxon>Insecta</taxon>
        <taxon>Pterygota</taxon>
        <taxon>Palaeoptera</taxon>
        <taxon>Odonata</taxon>
        <taxon>Epiprocta</taxon>
        <taxon>Anisoptera</taxon>
        <taxon>Libelluloidea</taxon>
        <taxon>Libellulidae</taxon>
        <taxon>Ladona</taxon>
    </lineage>
</organism>
<evidence type="ECO:0000256" key="8">
    <source>
        <dbReference type="ARBA" id="ARBA00023242"/>
    </source>
</evidence>
<keyword evidence="7 9" id="KW-0694">RNA-binding</keyword>
<dbReference type="PRINTS" id="PR02012">
    <property type="entry name" value="RCMTNOP2"/>
</dbReference>
<dbReference type="SUPFAM" id="SSF53335">
    <property type="entry name" value="S-adenosyl-L-methionine-dependent methyltransferases"/>
    <property type="match status" value="1"/>
</dbReference>
<dbReference type="EMBL" id="KZ308133">
    <property type="protein sequence ID" value="KAG8222432.1"/>
    <property type="molecule type" value="Genomic_DNA"/>
</dbReference>
<dbReference type="NCBIfam" id="TIGR00446">
    <property type="entry name" value="nop2p"/>
    <property type="match status" value="1"/>
</dbReference>
<dbReference type="Pfam" id="PF01189">
    <property type="entry name" value="Methyltr_RsmB-F"/>
    <property type="match status" value="1"/>
</dbReference>
<proteinExistence type="inferred from homology"/>
<feature type="region of interest" description="Disordered" evidence="10">
    <location>
        <begin position="1"/>
        <end position="38"/>
    </location>
</feature>
<dbReference type="GO" id="GO:0000470">
    <property type="term" value="P:maturation of LSU-rRNA"/>
    <property type="evidence" value="ECO:0007669"/>
    <property type="project" value="TreeGrafter"/>
</dbReference>
<dbReference type="PROSITE" id="PS51686">
    <property type="entry name" value="SAM_MT_RSMB_NOP"/>
    <property type="match status" value="1"/>
</dbReference>
<dbReference type="AlphaFoldDB" id="A0A8K0JV53"/>
<dbReference type="GO" id="GO:0009383">
    <property type="term" value="F:rRNA (cytosine-C5-)-methyltransferase activity"/>
    <property type="evidence" value="ECO:0007669"/>
    <property type="project" value="TreeGrafter"/>
</dbReference>
<reference evidence="12" key="2">
    <citation type="submission" date="2017-10" db="EMBL/GenBank/DDBJ databases">
        <title>Ladona fulva Genome sequencing and assembly.</title>
        <authorList>
            <person name="Murali S."/>
            <person name="Richards S."/>
            <person name="Bandaranaike D."/>
            <person name="Bellair M."/>
            <person name="Blankenburg K."/>
            <person name="Chao H."/>
            <person name="Dinh H."/>
            <person name="Doddapaneni H."/>
            <person name="Dugan-Rocha S."/>
            <person name="Elkadiri S."/>
            <person name="Gnanaolivu R."/>
            <person name="Hernandez B."/>
            <person name="Skinner E."/>
            <person name="Javaid M."/>
            <person name="Lee S."/>
            <person name="Li M."/>
            <person name="Ming W."/>
            <person name="Munidasa M."/>
            <person name="Muniz J."/>
            <person name="Nguyen L."/>
            <person name="Hughes D."/>
            <person name="Osuji N."/>
            <person name="Pu L.-L."/>
            <person name="Puazo M."/>
            <person name="Qu C."/>
            <person name="Quiroz J."/>
            <person name="Raj R."/>
            <person name="Weissenberger G."/>
            <person name="Xin Y."/>
            <person name="Zou X."/>
            <person name="Han Y."/>
            <person name="Worley K."/>
            <person name="Muzny D."/>
            <person name="Gibbs R."/>
        </authorList>
    </citation>
    <scope>NUCLEOTIDE SEQUENCE</scope>
    <source>
        <strain evidence="12">Sampled in the wild</strain>
    </source>
</reference>
<name>A0A8K0JV53_LADFU</name>
<feature type="domain" description="SAM-dependent MTase RsmB/NOP-type" evidence="11">
    <location>
        <begin position="151"/>
        <end position="385"/>
    </location>
</feature>